<name>A0ACA9QMB2_9GLOM</name>
<organism evidence="1 2">
    <name type="scientific">Cetraspora pellucida</name>
    <dbReference type="NCBI Taxonomy" id="1433469"/>
    <lineage>
        <taxon>Eukaryota</taxon>
        <taxon>Fungi</taxon>
        <taxon>Fungi incertae sedis</taxon>
        <taxon>Mucoromycota</taxon>
        <taxon>Glomeromycotina</taxon>
        <taxon>Glomeromycetes</taxon>
        <taxon>Diversisporales</taxon>
        <taxon>Gigasporaceae</taxon>
        <taxon>Cetraspora</taxon>
    </lineage>
</organism>
<comment type="caution">
    <text evidence="1">The sequence shown here is derived from an EMBL/GenBank/DDBJ whole genome shotgun (WGS) entry which is preliminary data.</text>
</comment>
<reference evidence="1" key="1">
    <citation type="submission" date="2021-06" db="EMBL/GenBank/DDBJ databases">
        <authorList>
            <person name="Kallberg Y."/>
            <person name="Tangrot J."/>
            <person name="Rosling A."/>
        </authorList>
    </citation>
    <scope>NUCLEOTIDE SEQUENCE</scope>
    <source>
        <strain evidence="1">28 12/20/2015</strain>
    </source>
</reference>
<feature type="non-terminal residue" evidence="1">
    <location>
        <position position="1"/>
    </location>
</feature>
<accession>A0ACA9QMB2</accession>
<proteinExistence type="predicted"/>
<sequence>AEQEHKTGMILFLVLWLAAIADFILVFSVSIYAFKVIGSFWISGSTL</sequence>
<feature type="non-terminal residue" evidence="1">
    <location>
        <position position="47"/>
    </location>
</feature>
<gene>
    <name evidence="1" type="ORF">SPELUC_LOCUS14905</name>
</gene>
<protein>
    <submittedName>
        <fullName evidence="1">13107_t:CDS:1</fullName>
    </submittedName>
</protein>
<evidence type="ECO:0000313" key="1">
    <source>
        <dbReference type="EMBL" id="CAG8757499.1"/>
    </source>
</evidence>
<dbReference type="Proteomes" id="UP000789366">
    <property type="component" value="Unassembled WGS sequence"/>
</dbReference>
<evidence type="ECO:0000313" key="2">
    <source>
        <dbReference type="Proteomes" id="UP000789366"/>
    </source>
</evidence>
<dbReference type="EMBL" id="CAJVPW010046376">
    <property type="protein sequence ID" value="CAG8757499.1"/>
    <property type="molecule type" value="Genomic_DNA"/>
</dbReference>
<keyword evidence="2" id="KW-1185">Reference proteome</keyword>